<reference evidence="1" key="1">
    <citation type="submission" date="2014-09" db="EMBL/GenBank/DDBJ databases">
        <authorList>
            <person name="Magalhaes I.L.F."/>
            <person name="Oliveira U."/>
            <person name="Santos F.R."/>
            <person name="Vidigal T.H.D.A."/>
            <person name="Brescovit A.D."/>
            <person name="Santos A.J."/>
        </authorList>
    </citation>
    <scope>NUCLEOTIDE SEQUENCE</scope>
    <source>
        <tissue evidence="1">Shoot tissue taken approximately 20 cm above the soil surface</tissue>
    </source>
</reference>
<accession>A0A0A8ZW86</accession>
<organism evidence="1">
    <name type="scientific">Arundo donax</name>
    <name type="common">Giant reed</name>
    <name type="synonym">Donax arundinaceus</name>
    <dbReference type="NCBI Taxonomy" id="35708"/>
    <lineage>
        <taxon>Eukaryota</taxon>
        <taxon>Viridiplantae</taxon>
        <taxon>Streptophyta</taxon>
        <taxon>Embryophyta</taxon>
        <taxon>Tracheophyta</taxon>
        <taxon>Spermatophyta</taxon>
        <taxon>Magnoliopsida</taxon>
        <taxon>Liliopsida</taxon>
        <taxon>Poales</taxon>
        <taxon>Poaceae</taxon>
        <taxon>PACMAD clade</taxon>
        <taxon>Arundinoideae</taxon>
        <taxon>Arundineae</taxon>
        <taxon>Arundo</taxon>
    </lineage>
</organism>
<dbReference type="EMBL" id="GBRH01258838">
    <property type="protein sequence ID" value="JAD39057.1"/>
    <property type="molecule type" value="Transcribed_RNA"/>
</dbReference>
<dbReference type="AlphaFoldDB" id="A0A0A8ZW86"/>
<reference evidence="1" key="2">
    <citation type="journal article" date="2015" name="Data Brief">
        <title>Shoot transcriptome of the giant reed, Arundo donax.</title>
        <authorList>
            <person name="Barrero R.A."/>
            <person name="Guerrero F.D."/>
            <person name="Moolhuijzen P."/>
            <person name="Goolsby J.A."/>
            <person name="Tidwell J."/>
            <person name="Bellgard S.E."/>
            <person name="Bellgard M.I."/>
        </authorList>
    </citation>
    <scope>NUCLEOTIDE SEQUENCE</scope>
    <source>
        <tissue evidence="1">Shoot tissue taken approximately 20 cm above the soil surface</tissue>
    </source>
</reference>
<proteinExistence type="predicted"/>
<evidence type="ECO:0000313" key="1">
    <source>
        <dbReference type="EMBL" id="JAD39057.1"/>
    </source>
</evidence>
<protein>
    <submittedName>
        <fullName evidence="1">Uncharacterized protein</fullName>
    </submittedName>
</protein>
<name>A0A0A8ZW86_ARUDO</name>
<sequence>MWQHKTYILNLKLLFNNLPELKLFNNLLI</sequence>